<dbReference type="OrthoDB" id="275301at2759"/>
<dbReference type="SUPFAM" id="SSF56112">
    <property type="entry name" value="Protein kinase-like (PK-like)"/>
    <property type="match status" value="1"/>
</dbReference>
<evidence type="ECO:0000259" key="1">
    <source>
        <dbReference type="PROSITE" id="PS50011"/>
    </source>
</evidence>
<proteinExistence type="predicted"/>
<dbReference type="PANTHER" id="PTHR48011:SF42">
    <property type="entry name" value="PROTEIN KINASE DOMAIN-CONTAINING PROTEIN"/>
    <property type="match status" value="1"/>
</dbReference>
<comment type="caution">
    <text evidence="2">The sequence shown here is derived from an EMBL/GenBank/DDBJ whole genome shotgun (WGS) entry which is preliminary data.</text>
</comment>
<dbReference type="InterPro" id="IPR052751">
    <property type="entry name" value="Plant_MAPKKK"/>
</dbReference>
<organism evidence="2 3">
    <name type="scientific">Panicum miliaceum</name>
    <name type="common">Proso millet</name>
    <name type="synonym">Broomcorn millet</name>
    <dbReference type="NCBI Taxonomy" id="4540"/>
    <lineage>
        <taxon>Eukaryota</taxon>
        <taxon>Viridiplantae</taxon>
        <taxon>Streptophyta</taxon>
        <taxon>Embryophyta</taxon>
        <taxon>Tracheophyta</taxon>
        <taxon>Spermatophyta</taxon>
        <taxon>Magnoliopsida</taxon>
        <taxon>Liliopsida</taxon>
        <taxon>Poales</taxon>
        <taxon>Poaceae</taxon>
        <taxon>PACMAD clade</taxon>
        <taxon>Panicoideae</taxon>
        <taxon>Panicodae</taxon>
        <taxon>Paniceae</taxon>
        <taxon>Panicinae</taxon>
        <taxon>Panicum</taxon>
        <taxon>Panicum sect. Panicum</taxon>
    </lineage>
</organism>
<keyword evidence="3" id="KW-1185">Reference proteome</keyword>
<name>A0A3L6QJN5_PANMI</name>
<dbReference type="STRING" id="4540.A0A3L6QJN5"/>
<dbReference type="InterPro" id="IPR011009">
    <property type="entry name" value="Kinase-like_dom_sf"/>
</dbReference>
<sequence>MGVAVDDGESILIPLSKQQIPPSRPPHVLPCLGFRAAAGGEFQLLLYFAPGGSLADEVERNGSRLAEAAVRVYAATVARGIAYLHGEESVVHGDVKARNVVIGADGRAQLANSRCDRHVGSKGPIGGTPALMAAEVARGEEQGLAAAVWARRCTVMGVATGRAPWTELDLVDMVAVVRRGGGEGVSGKAYAGGVLQNCHQFGIFSSSG</sequence>
<dbReference type="GO" id="GO:0004672">
    <property type="term" value="F:protein kinase activity"/>
    <property type="evidence" value="ECO:0007669"/>
    <property type="project" value="InterPro"/>
</dbReference>
<dbReference type="GO" id="GO:0005524">
    <property type="term" value="F:ATP binding"/>
    <property type="evidence" value="ECO:0007669"/>
    <property type="project" value="InterPro"/>
</dbReference>
<protein>
    <recommendedName>
        <fullName evidence="1">Protein kinase domain-containing protein</fullName>
    </recommendedName>
</protein>
<dbReference type="Proteomes" id="UP000275267">
    <property type="component" value="Unassembled WGS sequence"/>
</dbReference>
<feature type="domain" description="Protein kinase" evidence="1">
    <location>
        <begin position="1"/>
        <end position="208"/>
    </location>
</feature>
<dbReference type="EMBL" id="PQIB02000012">
    <property type="protein sequence ID" value="RLM80055.1"/>
    <property type="molecule type" value="Genomic_DNA"/>
</dbReference>
<evidence type="ECO:0000313" key="2">
    <source>
        <dbReference type="EMBL" id="RLM80055.1"/>
    </source>
</evidence>
<dbReference type="PROSITE" id="PS50011">
    <property type="entry name" value="PROTEIN_KINASE_DOM"/>
    <property type="match status" value="1"/>
</dbReference>
<dbReference type="AlphaFoldDB" id="A0A3L6QJN5"/>
<accession>A0A3L6QJN5</accession>
<reference evidence="3" key="1">
    <citation type="journal article" date="2019" name="Nat. Commun.">
        <title>The genome of broomcorn millet.</title>
        <authorList>
            <person name="Zou C."/>
            <person name="Miki D."/>
            <person name="Li D."/>
            <person name="Tang Q."/>
            <person name="Xiao L."/>
            <person name="Rajput S."/>
            <person name="Deng P."/>
            <person name="Jia W."/>
            <person name="Huang R."/>
            <person name="Zhang M."/>
            <person name="Sun Y."/>
            <person name="Hu J."/>
            <person name="Fu X."/>
            <person name="Schnable P.S."/>
            <person name="Li F."/>
            <person name="Zhang H."/>
            <person name="Feng B."/>
            <person name="Zhu X."/>
            <person name="Liu R."/>
            <person name="Schnable J.C."/>
            <person name="Zhu J.-K."/>
            <person name="Zhang H."/>
        </authorList>
    </citation>
    <scope>NUCLEOTIDE SEQUENCE [LARGE SCALE GENOMIC DNA]</scope>
</reference>
<dbReference type="Gene3D" id="1.10.510.10">
    <property type="entry name" value="Transferase(Phosphotransferase) domain 1"/>
    <property type="match status" value="1"/>
</dbReference>
<evidence type="ECO:0000313" key="3">
    <source>
        <dbReference type="Proteomes" id="UP000275267"/>
    </source>
</evidence>
<dbReference type="SMART" id="SM00220">
    <property type="entry name" value="S_TKc"/>
    <property type="match status" value="1"/>
</dbReference>
<dbReference type="PROSITE" id="PS00108">
    <property type="entry name" value="PROTEIN_KINASE_ST"/>
    <property type="match status" value="1"/>
</dbReference>
<dbReference type="Pfam" id="PF00069">
    <property type="entry name" value="Pkinase"/>
    <property type="match status" value="1"/>
</dbReference>
<dbReference type="GO" id="GO:0007165">
    <property type="term" value="P:signal transduction"/>
    <property type="evidence" value="ECO:0007669"/>
    <property type="project" value="TreeGrafter"/>
</dbReference>
<dbReference type="InterPro" id="IPR000719">
    <property type="entry name" value="Prot_kinase_dom"/>
</dbReference>
<dbReference type="PANTHER" id="PTHR48011">
    <property type="entry name" value="CCR4-NOT TRANSCRIPTIONAL COMPLEX SUBUNIT CAF120-RELATED"/>
    <property type="match status" value="1"/>
</dbReference>
<dbReference type="InterPro" id="IPR008271">
    <property type="entry name" value="Ser/Thr_kinase_AS"/>
</dbReference>
<gene>
    <name evidence="2" type="ORF">C2845_PM12G08670</name>
</gene>